<dbReference type="Gene3D" id="3.40.50.1820">
    <property type="entry name" value="alpha/beta hydrolase"/>
    <property type="match status" value="1"/>
</dbReference>
<organism evidence="3">
    <name type="scientific">marine metagenome</name>
    <dbReference type="NCBI Taxonomy" id="408172"/>
    <lineage>
        <taxon>unclassified sequences</taxon>
        <taxon>metagenomes</taxon>
        <taxon>ecological metagenomes</taxon>
    </lineage>
</organism>
<gene>
    <name evidence="3" type="ORF">METZ01_LOCUS452247</name>
</gene>
<dbReference type="PANTHER" id="PTHR42776">
    <property type="entry name" value="SERINE PEPTIDASE S9 FAMILY MEMBER"/>
    <property type="match status" value="1"/>
</dbReference>
<reference evidence="3" key="1">
    <citation type="submission" date="2018-05" db="EMBL/GenBank/DDBJ databases">
        <authorList>
            <person name="Lanie J.A."/>
            <person name="Ng W.-L."/>
            <person name="Kazmierczak K.M."/>
            <person name="Andrzejewski T.M."/>
            <person name="Davidsen T.M."/>
            <person name="Wayne K.J."/>
            <person name="Tettelin H."/>
            <person name="Glass J.I."/>
            <person name="Rusch D."/>
            <person name="Podicherti R."/>
            <person name="Tsui H.-C.T."/>
            <person name="Winkler M.E."/>
        </authorList>
    </citation>
    <scope>NUCLEOTIDE SEQUENCE</scope>
</reference>
<keyword evidence="1" id="KW-0378">Hydrolase</keyword>
<dbReference type="InterPro" id="IPR001375">
    <property type="entry name" value="Peptidase_S9_cat"/>
</dbReference>
<dbReference type="GO" id="GO:0006508">
    <property type="term" value="P:proteolysis"/>
    <property type="evidence" value="ECO:0007669"/>
    <property type="project" value="InterPro"/>
</dbReference>
<dbReference type="AlphaFoldDB" id="A0A382ZVF9"/>
<accession>A0A382ZVF9</accession>
<proteinExistence type="predicted"/>
<dbReference type="GO" id="GO:0004252">
    <property type="term" value="F:serine-type endopeptidase activity"/>
    <property type="evidence" value="ECO:0007669"/>
    <property type="project" value="TreeGrafter"/>
</dbReference>
<protein>
    <recommendedName>
        <fullName evidence="2">Peptidase S9 prolyl oligopeptidase catalytic domain-containing protein</fullName>
    </recommendedName>
</protein>
<evidence type="ECO:0000256" key="1">
    <source>
        <dbReference type="ARBA" id="ARBA00022801"/>
    </source>
</evidence>
<evidence type="ECO:0000313" key="3">
    <source>
        <dbReference type="EMBL" id="SVD99393.1"/>
    </source>
</evidence>
<dbReference type="PANTHER" id="PTHR42776:SF27">
    <property type="entry name" value="DIPEPTIDYL PEPTIDASE FAMILY MEMBER 6"/>
    <property type="match status" value="1"/>
</dbReference>
<name>A0A382ZVF9_9ZZZZ</name>
<dbReference type="InterPro" id="IPR029058">
    <property type="entry name" value="AB_hydrolase_fold"/>
</dbReference>
<dbReference type="EMBL" id="UINC01186928">
    <property type="protein sequence ID" value="SVD99393.1"/>
    <property type="molecule type" value="Genomic_DNA"/>
</dbReference>
<feature type="domain" description="Peptidase S9 prolyl oligopeptidase catalytic" evidence="2">
    <location>
        <begin position="1"/>
        <end position="91"/>
    </location>
</feature>
<evidence type="ECO:0000259" key="2">
    <source>
        <dbReference type="Pfam" id="PF00326"/>
    </source>
</evidence>
<sequence length="99" mass="11412">GEPWEDYEKYEKHSAIYRIKNVTTPSQVLHGERDVRVPTSQGYEFFNALDRIGIPTEMVVYPRTPHGPREPKLLMDVSGRILKWFDTHVKGKGKEKAAS</sequence>
<dbReference type="Pfam" id="PF00326">
    <property type="entry name" value="Peptidase_S9"/>
    <property type="match status" value="1"/>
</dbReference>
<feature type="non-terminal residue" evidence="3">
    <location>
        <position position="1"/>
    </location>
</feature>
<dbReference type="SUPFAM" id="SSF53474">
    <property type="entry name" value="alpha/beta-Hydrolases"/>
    <property type="match status" value="1"/>
</dbReference>